<evidence type="ECO:0000313" key="11">
    <source>
        <dbReference type="Proteomes" id="UP000673821"/>
    </source>
</evidence>
<dbReference type="Pfam" id="PF03060">
    <property type="entry name" value="NMO"/>
    <property type="match status" value="1"/>
</dbReference>
<keyword evidence="4" id="KW-0285">Flavoprotein</keyword>
<dbReference type="EMBL" id="CAJNBH010000023">
    <property type="protein sequence ID" value="CAE6822399.1"/>
    <property type="molecule type" value="Genomic_DNA"/>
</dbReference>
<evidence type="ECO:0000256" key="6">
    <source>
        <dbReference type="ARBA" id="ARBA00023002"/>
    </source>
</evidence>
<proteinExistence type="inferred from homology"/>
<gene>
    <name evidence="10" type="primary">nmoA</name>
    <name evidence="10" type="ORF">R69776_06207</name>
</gene>
<evidence type="ECO:0000256" key="8">
    <source>
        <dbReference type="ARBA" id="ARBA00031155"/>
    </source>
</evidence>
<comment type="catalytic activity">
    <reaction evidence="9">
        <text>3 propionate 3-nitronate + 3 O2 + H2O = 3 3-oxopropanoate + 2 nitrate + nitrite + H2O2 + 3 H(+)</text>
        <dbReference type="Rhea" id="RHEA:57332"/>
        <dbReference type="ChEBI" id="CHEBI:15377"/>
        <dbReference type="ChEBI" id="CHEBI:15378"/>
        <dbReference type="ChEBI" id="CHEBI:15379"/>
        <dbReference type="ChEBI" id="CHEBI:16240"/>
        <dbReference type="ChEBI" id="CHEBI:16301"/>
        <dbReference type="ChEBI" id="CHEBI:17632"/>
        <dbReference type="ChEBI" id="CHEBI:33190"/>
        <dbReference type="ChEBI" id="CHEBI:136067"/>
    </reaction>
</comment>
<dbReference type="InterPro" id="IPR004136">
    <property type="entry name" value="NMO"/>
</dbReference>
<dbReference type="InterPro" id="IPR013785">
    <property type="entry name" value="Aldolase_TIM"/>
</dbReference>
<keyword evidence="11" id="KW-1185">Reference proteome</keyword>
<dbReference type="CDD" id="cd04730">
    <property type="entry name" value="NPD_like"/>
    <property type="match status" value="1"/>
</dbReference>
<dbReference type="Proteomes" id="UP000673821">
    <property type="component" value="Unassembled WGS sequence"/>
</dbReference>
<evidence type="ECO:0000256" key="4">
    <source>
        <dbReference type="ARBA" id="ARBA00022630"/>
    </source>
</evidence>
<comment type="caution">
    <text evidence="10">The sequence shown here is derived from an EMBL/GenBank/DDBJ whole genome shotgun (WGS) entry which is preliminary data.</text>
</comment>
<keyword evidence="5" id="KW-0288">FMN</keyword>
<evidence type="ECO:0000256" key="3">
    <source>
        <dbReference type="ARBA" id="ARBA00022575"/>
    </source>
</evidence>
<comment type="similarity">
    <text evidence="2">Belongs to the nitronate monooxygenase family. NMO class I subfamily.</text>
</comment>
<evidence type="ECO:0000256" key="5">
    <source>
        <dbReference type="ARBA" id="ARBA00022643"/>
    </source>
</evidence>
<organism evidence="10 11">
    <name type="scientific">Paraburkholderia nemoris</name>
    <dbReference type="NCBI Taxonomy" id="2793076"/>
    <lineage>
        <taxon>Bacteria</taxon>
        <taxon>Pseudomonadati</taxon>
        <taxon>Pseudomonadota</taxon>
        <taxon>Betaproteobacteria</taxon>
        <taxon>Burkholderiales</taxon>
        <taxon>Burkholderiaceae</taxon>
        <taxon>Paraburkholderia</taxon>
    </lineage>
</organism>
<evidence type="ECO:0000313" key="10">
    <source>
        <dbReference type="EMBL" id="CAE6822399.1"/>
    </source>
</evidence>
<keyword evidence="6 10" id="KW-0560">Oxidoreductase</keyword>
<name>A0ABN7MYB0_9BURK</name>
<protein>
    <recommendedName>
        <fullName evidence="8">Propionate 3-nitronate monooxygenase</fullName>
    </recommendedName>
</protein>
<accession>A0ABN7MYB0</accession>
<keyword evidence="3" id="KW-0216">Detoxification</keyword>
<sequence>MCGAALEHESTKKGVFRDAIFESEPYGENRVTTFAEIERLLRRLGIAIPIIQAPMAGTGTTALAAAVSNAGGLGSLAVGAMAPEAARQAIRELRELTSKPFNVNVFAHVSPTPDLDRETRWIKFLAPFFDELGSTPPARLTEIYRSFVADDAMLDVLLEERPRVVSFHLGLPSRERVAVLREAGIILFASATSVEEAQAIEGAGVDVIVAQGIEAGGHRGVFDPMAYSDETLSTLALVSRLVRRTSLPVVAAGGIMDGSGIAAALAAGAQAAQLGTAFLRTPESAADSTYRAALIDPSARTELTAAFSGRPARCIANRFTEAGRQLGGVAIPDYPIAYDAGRALHAVATAIGNSQFSAHWAGQGLALSRDMPAAQMVNVLAEELRRAAPTLCPH</sequence>
<evidence type="ECO:0000256" key="7">
    <source>
        <dbReference type="ARBA" id="ARBA00023033"/>
    </source>
</evidence>
<evidence type="ECO:0000256" key="2">
    <source>
        <dbReference type="ARBA" id="ARBA00009881"/>
    </source>
</evidence>
<dbReference type="SUPFAM" id="SSF51412">
    <property type="entry name" value="Inosine monophosphate dehydrogenase (IMPDH)"/>
    <property type="match status" value="1"/>
</dbReference>
<dbReference type="PANTHER" id="PTHR42747">
    <property type="entry name" value="NITRONATE MONOOXYGENASE-RELATED"/>
    <property type="match status" value="1"/>
</dbReference>
<dbReference type="PANTHER" id="PTHR42747:SF3">
    <property type="entry name" value="NITRONATE MONOOXYGENASE-RELATED"/>
    <property type="match status" value="1"/>
</dbReference>
<dbReference type="GO" id="GO:0004497">
    <property type="term" value="F:monooxygenase activity"/>
    <property type="evidence" value="ECO:0007669"/>
    <property type="project" value="UniProtKB-KW"/>
</dbReference>
<keyword evidence="7 10" id="KW-0503">Monooxygenase</keyword>
<comment type="cofactor">
    <cofactor evidence="1">
        <name>FMN</name>
        <dbReference type="ChEBI" id="CHEBI:58210"/>
    </cofactor>
</comment>
<evidence type="ECO:0000256" key="9">
    <source>
        <dbReference type="ARBA" id="ARBA00049401"/>
    </source>
</evidence>
<dbReference type="Gene3D" id="3.20.20.70">
    <property type="entry name" value="Aldolase class I"/>
    <property type="match status" value="1"/>
</dbReference>
<evidence type="ECO:0000256" key="1">
    <source>
        <dbReference type="ARBA" id="ARBA00001917"/>
    </source>
</evidence>
<reference evidence="10 11" key="1">
    <citation type="submission" date="2021-02" db="EMBL/GenBank/DDBJ databases">
        <authorList>
            <person name="Vanwijnsberghe S."/>
        </authorList>
    </citation>
    <scope>NUCLEOTIDE SEQUENCE [LARGE SCALE GENOMIC DNA]</scope>
    <source>
        <strain evidence="10 11">R-69776</strain>
    </source>
</reference>